<dbReference type="AlphaFoldDB" id="A0AAN7M648"/>
<organism evidence="2 3">
    <name type="scientific">Trapa natans</name>
    <name type="common">Water chestnut</name>
    <dbReference type="NCBI Taxonomy" id="22666"/>
    <lineage>
        <taxon>Eukaryota</taxon>
        <taxon>Viridiplantae</taxon>
        <taxon>Streptophyta</taxon>
        <taxon>Embryophyta</taxon>
        <taxon>Tracheophyta</taxon>
        <taxon>Spermatophyta</taxon>
        <taxon>Magnoliopsida</taxon>
        <taxon>eudicotyledons</taxon>
        <taxon>Gunneridae</taxon>
        <taxon>Pentapetalae</taxon>
        <taxon>rosids</taxon>
        <taxon>malvids</taxon>
        <taxon>Myrtales</taxon>
        <taxon>Lythraceae</taxon>
        <taxon>Trapa</taxon>
    </lineage>
</organism>
<evidence type="ECO:0000313" key="2">
    <source>
        <dbReference type="EMBL" id="KAK4799361.1"/>
    </source>
</evidence>
<keyword evidence="3" id="KW-1185">Reference proteome</keyword>
<evidence type="ECO:0000313" key="3">
    <source>
        <dbReference type="Proteomes" id="UP001346149"/>
    </source>
</evidence>
<protein>
    <recommendedName>
        <fullName evidence="4">Secreted protein</fullName>
    </recommendedName>
</protein>
<sequence length="115" mass="12875">MFLLCFFQTYMLQVANCRTFSFPFSVCIGKKANGLPRVAEGLSTGISLGWIVTKFVEIQAGKYWAPPRECGLHSSSRRKLWFRPWWNSHVSAASSAHLIIGISCPAYPSMVKVCV</sequence>
<feature type="chain" id="PRO_5043002450" description="Secreted protein" evidence="1">
    <location>
        <begin position="18"/>
        <end position="115"/>
    </location>
</feature>
<accession>A0AAN7M648</accession>
<dbReference type="EMBL" id="JAXQNO010000004">
    <property type="protein sequence ID" value="KAK4799361.1"/>
    <property type="molecule type" value="Genomic_DNA"/>
</dbReference>
<comment type="caution">
    <text evidence="2">The sequence shown here is derived from an EMBL/GenBank/DDBJ whole genome shotgun (WGS) entry which is preliminary data.</text>
</comment>
<dbReference type="Proteomes" id="UP001346149">
    <property type="component" value="Unassembled WGS sequence"/>
</dbReference>
<name>A0AAN7M648_TRANT</name>
<reference evidence="2 3" key="1">
    <citation type="journal article" date="2023" name="Hortic Res">
        <title>Pangenome of water caltrop reveals structural variations and asymmetric subgenome divergence after allopolyploidization.</title>
        <authorList>
            <person name="Zhang X."/>
            <person name="Chen Y."/>
            <person name="Wang L."/>
            <person name="Yuan Y."/>
            <person name="Fang M."/>
            <person name="Shi L."/>
            <person name="Lu R."/>
            <person name="Comes H.P."/>
            <person name="Ma Y."/>
            <person name="Chen Y."/>
            <person name="Huang G."/>
            <person name="Zhou Y."/>
            <person name="Zheng Z."/>
            <person name="Qiu Y."/>
        </authorList>
    </citation>
    <scope>NUCLEOTIDE SEQUENCE [LARGE SCALE GENOMIC DNA]</scope>
    <source>
        <strain evidence="2">F231</strain>
    </source>
</reference>
<gene>
    <name evidence="2" type="ORF">SAY86_024726</name>
</gene>
<proteinExistence type="predicted"/>
<evidence type="ECO:0000256" key="1">
    <source>
        <dbReference type="SAM" id="SignalP"/>
    </source>
</evidence>
<feature type="signal peptide" evidence="1">
    <location>
        <begin position="1"/>
        <end position="17"/>
    </location>
</feature>
<keyword evidence="1" id="KW-0732">Signal</keyword>
<evidence type="ECO:0008006" key="4">
    <source>
        <dbReference type="Google" id="ProtNLM"/>
    </source>
</evidence>